<gene>
    <name evidence="8" type="ORF">BHC48_01745</name>
</gene>
<feature type="binding site" evidence="7">
    <location>
        <position position="118"/>
    </location>
    <ligand>
        <name>Zn(2+)</name>
        <dbReference type="ChEBI" id="CHEBI:29105"/>
    </ligand>
</feature>
<comment type="caution">
    <text evidence="8">The sequence shown here is derived from an EMBL/GenBank/DDBJ whole genome shotgun (WGS) entry which is preliminary data.</text>
</comment>
<dbReference type="InterPro" id="IPR043135">
    <property type="entry name" value="Fur_C"/>
</dbReference>
<feature type="binding site" evidence="7">
    <location>
        <position position="158"/>
    </location>
    <ligand>
        <name>Zn(2+)</name>
        <dbReference type="ChEBI" id="CHEBI:29105"/>
    </ligand>
</feature>
<dbReference type="GO" id="GO:0000976">
    <property type="term" value="F:transcription cis-regulatory region binding"/>
    <property type="evidence" value="ECO:0007669"/>
    <property type="project" value="TreeGrafter"/>
</dbReference>
<accession>A0A2N9WKE3</accession>
<feature type="binding site" evidence="7">
    <location>
        <position position="161"/>
    </location>
    <ligand>
        <name>Zn(2+)</name>
        <dbReference type="ChEBI" id="CHEBI:29105"/>
    </ligand>
</feature>
<dbReference type="Pfam" id="PF01475">
    <property type="entry name" value="FUR"/>
    <property type="match status" value="1"/>
</dbReference>
<evidence type="ECO:0000256" key="5">
    <source>
        <dbReference type="ARBA" id="ARBA00023125"/>
    </source>
</evidence>
<name>A0A2N9WKE3_9NEIS</name>
<feature type="binding site" evidence="7">
    <location>
        <position position="121"/>
    </location>
    <ligand>
        <name>Zn(2+)</name>
        <dbReference type="ChEBI" id="CHEBI:29105"/>
    </ligand>
</feature>
<sequence length="166" mass="18558">MSSNTAWQSKAEDKARIMAQCAEQGVTVTQLRAQVLDIVLNMDGVIKAYQVLAHMQQHSSNTVAPPTAYRALDFWAEQGVLHKIPAVNGYILCRHVQHECDSHCQQDNIHHSDFVLVCNQCGAVDEQSLSSEWAALRRRAADNGFMLNDEHIVLTGICQQCQQRLS</sequence>
<dbReference type="InterPro" id="IPR002481">
    <property type="entry name" value="FUR"/>
</dbReference>
<organism evidence="8 9">
    <name type="scientific">Snodgrassella alvi</name>
    <dbReference type="NCBI Taxonomy" id="1196083"/>
    <lineage>
        <taxon>Bacteria</taxon>
        <taxon>Pseudomonadati</taxon>
        <taxon>Pseudomonadota</taxon>
        <taxon>Betaproteobacteria</taxon>
        <taxon>Neisseriales</taxon>
        <taxon>Neisseriaceae</taxon>
        <taxon>Snodgrassella</taxon>
    </lineage>
</organism>
<keyword evidence="7" id="KW-0479">Metal-binding</keyword>
<dbReference type="PANTHER" id="PTHR33202">
    <property type="entry name" value="ZINC UPTAKE REGULATION PROTEIN"/>
    <property type="match status" value="1"/>
</dbReference>
<keyword evidence="2" id="KW-0678">Repressor</keyword>
<protein>
    <submittedName>
        <fullName evidence="8">Cation uptake regulator</fullName>
    </submittedName>
</protein>
<evidence type="ECO:0000256" key="3">
    <source>
        <dbReference type="ARBA" id="ARBA00022833"/>
    </source>
</evidence>
<proteinExistence type="inferred from homology"/>
<evidence type="ECO:0000256" key="2">
    <source>
        <dbReference type="ARBA" id="ARBA00022491"/>
    </source>
</evidence>
<evidence type="ECO:0000256" key="4">
    <source>
        <dbReference type="ARBA" id="ARBA00023015"/>
    </source>
</evidence>
<reference evidence="8 9" key="1">
    <citation type="journal article" date="2017" name="MBio">
        <title>Type VI secretion-mediated competition in the bee gut microbiome.</title>
        <authorList>
            <person name="Steele M.I."/>
            <person name="Kwong W.K."/>
            <person name="Powell J.E."/>
            <person name="Whiteley M."/>
            <person name="Moran N.A."/>
        </authorList>
    </citation>
    <scope>NUCLEOTIDE SEQUENCE [LARGE SCALE GENOMIC DNA]</scope>
    <source>
        <strain evidence="8 9">Occ4-2</strain>
    </source>
</reference>
<dbReference type="InterPro" id="IPR036390">
    <property type="entry name" value="WH_DNA-bd_sf"/>
</dbReference>
<dbReference type="AlphaFoldDB" id="A0A2N9WKE3"/>
<dbReference type="PANTHER" id="PTHR33202:SF6">
    <property type="entry name" value="ZINC UPTAKE REGULATION PROTEIN"/>
    <property type="match status" value="1"/>
</dbReference>
<evidence type="ECO:0000313" key="9">
    <source>
        <dbReference type="Proteomes" id="UP000231484"/>
    </source>
</evidence>
<dbReference type="SUPFAM" id="SSF46785">
    <property type="entry name" value="Winged helix' DNA-binding domain"/>
    <property type="match status" value="1"/>
</dbReference>
<dbReference type="OrthoDB" id="9801127at2"/>
<evidence type="ECO:0000256" key="1">
    <source>
        <dbReference type="ARBA" id="ARBA00007957"/>
    </source>
</evidence>
<comment type="similarity">
    <text evidence="1">Belongs to the Fur family.</text>
</comment>
<dbReference type="EMBL" id="MEIQ01000022">
    <property type="protein sequence ID" value="PIT52814.1"/>
    <property type="molecule type" value="Genomic_DNA"/>
</dbReference>
<dbReference type="Gene3D" id="3.30.1490.190">
    <property type="match status" value="1"/>
</dbReference>
<dbReference type="InterPro" id="IPR036388">
    <property type="entry name" value="WH-like_DNA-bd_sf"/>
</dbReference>
<dbReference type="GO" id="GO:1900376">
    <property type="term" value="P:regulation of secondary metabolite biosynthetic process"/>
    <property type="evidence" value="ECO:0007669"/>
    <property type="project" value="TreeGrafter"/>
</dbReference>
<evidence type="ECO:0000256" key="7">
    <source>
        <dbReference type="PIRSR" id="PIRSR602481-1"/>
    </source>
</evidence>
<dbReference type="GO" id="GO:0005829">
    <property type="term" value="C:cytosol"/>
    <property type="evidence" value="ECO:0007669"/>
    <property type="project" value="TreeGrafter"/>
</dbReference>
<dbReference type="Proteomes" id="UP000231484">
    <property type="component" value="Unassembled WGS sequence"/>
</dbReference>
<dbReference type="Gene3D" id="1.10.10.10">
    <property type="entry name" value="Winged helix-like DNA-binding domain superfamily/Winged helix DNA-binding domain"/>
    <property type="match status" value="1"/>
</dbReference>
<comment type="cofactor">
    <cofactor evidence="7">
        <name>Zn(2+)</name>
        <dbReference type="ChEBI" id="CHEBI:29105"/>
    </cofactor>
    <text evidence="7">Binds 1 zinc ion per subunit.</text>
</comment>
<dbReference type="GO" id="GO:0008270">
    <property type="term" value="F:zinc ion binding"/>
    <property type="evidence" value="ECO:0007669"/>
    <property type="project" value="TreeGrafter"/>
</dbReference>
<keyword evidence="4" id="KW-0805">Transcription regulation</keyword>
<keyword evidence="3 7" id="KW-0862">Zinc</keyword>
<keyword evidence="5" id="KW-0238">DNA-binding</keyword>
<evidence type="ECO:0000313" key="8">
    <source>
        <dbReference type="EMBL" id="PIT52814.1"/>
    </source>
</evidence>
<dbReference type="GO" id="GO:0045892">
    <property type="term" value="P:negative regulation of DNA-templated transcription"/>
    <property type="evidence" value="ECO:0007669"/>
    <property type="project" value="TreeGrafter"/>
</dbReference>
<dbReference type="GO" id="GO:0003700">
    <property type="term" value="F:DNA-binding transcription factor activity"/>
    <property type="evidence" value="ECO:0007669"/>
    <property type="project" value="InterPro"/>
</dbReference>
<keyword evidence="6" id="KW-0804">Transcription</keyword>
<evidence type="ECO:0000256" key="6">
    <source>
        <dbReference type="ARBA" id="ARBA00023163"/>
    </source>
</evidence>